<organism evidence="12 13">
    <name type="scientific">Bifidobacterium crudilactis</name>
    <dbReference type="NCBI Taxonomy" id="327277"/>
    <lineage>
        <taxon>Bacteria</taxon>
        <taxon>Bacillati</taxon>
        <taxon>Actinomycetota</taxon>
        <taxon>Actinomycetes</taxon>
        <taxon>Bifidobacteriales</taxon>
        <taxon>Bifidobacteriaceae</taxon>
        <taxon>Bifidobacterium</taxon>
    </lineage>
</organism>
<evidence type="ECO:0000256" key="8">
    <source>
        <dbReference type="ARBA" id="ARBA00023326"/>
    </source>
</evidence>
<comment type="similarity">
    <text evidence="2 11">Belongs to the glycosyl hydrolase 1 family.</text>
</comment>
<comment type="caution">
    <text evidence="12">The sequence shown here is derived from an EMBL/GenBank/DDBJ whole genome shotgun (WGS) entry which is preliminary data.</text>
</comment>
<keyword evidence="6" id="KW-0119">Carbohydrate metabolism</keyword>
<evidence type="ECO:0000313" key="12">
    <source>
        <dbReference type="EMBL" id="NLT78679.1"/>
    </source>
</evidence>
<evidence type="ECO:0000256" key="2">
    <source>
        <dbReference type="ARBA" id="ARBA00010838"/>
    </source>
</evidence>
<dbReference type="GO" id="GO:0005829">
    <property type="term" value="C:cytosol"/>
    <property type="evidence" value="ECO:0007669"/>
    <property type="project" value="TreeGrafter"/>
</dbReference>
<dbReference type="Pfam" id="PF00232">
    <property type="entry name" value="Glyco_hydro_1"/>
    <property type="match status" value="1"/>
</dbReference>
<dbReference type="PANTHER" id="PTHR10353">
    <property type="entry name" value="GLYCOSYL HYDROLASE"/>
    <property type="match status" value="1"/>
</dbReference>
<sequence>MTFTFPPDFLWGTATASYQVEGAVHEDGRTPSIWDTFCERSGAIADGSSGAVACDQYHRYREDIELMQELGVGAYRLSISWSRIIPEYRGPVNDKGVQHYRRVLQALRDAHIRPVVTLYHWDLPQYLQDRGGWAVRETAEEFGRYADVLARELGELVDTWTTLNEPWCSAYLGYGSGVHAPGIQDYGQALAAAHHLNLAHGLAAQAIRRRLGDEAKVSVTLNLQVCRAASASPADMRAKEQSDLFANEIWLGPMFDGRYDPRLLQSTEGISDWAFVHRGDMETIRQPLDSLGINYYSTMYVRQSEHDLVTASDRPAGPYSSPMPAQEGVEVLPPEGQLTAMGWNQEPEGLRDLLVEMSKRYPGLQLMVTENGSAWDDTVENGGSPFGGEIVHDPHRVTYLEEHIKAVAEAIDEGAPVSGYFAWSLLDNFEWSLGYSKRFGILRVNYDNQERIWKDSGLRFREIVRGNAI</sequence>
<feature type="binding site" evidence="10">
    <location>
        <position position="423"/>
    </location>
    <ligand>
        <name>substrate</name>
    </ligand>
</feature>
<evidence type="ECO:0000256" key="9">
    <source>
        <dbReference type="PIRSR" id="PIRSR617736-1"/>
    </source>
</evidence>
<dbReference type="NCBIfam" id="TIGR03356">
    <property type="entry name" value="BGL"/>
    <property type="match status" value="1"/>
</dbReference>
<dbReference type="InterPro" id="IPR017736">
    <property type="entry name" value="Glyco_hydro_1_beta-glucosidase"/>
</dbReference>
<dbReference type="InterPro" id="IPR001360">
    <property type="entry name" value="Glyco_hydro_1"/>
</dbReference>
<dbReference type="RefSeq" id="WP_273171893.1">
    <property type="nucleotide sequence ID" value="NZ_JAAXZR010000001.1"/>
</dbReference>
<feature type="binding site" evidence="10">
    <location>
        <position position="164"/>
    </location>
    <ligand>
        <name>substrate</name>
    </ligand>
</feature>
<feature type="binding site" evidence="10">
    <location>
        <begin position="430"/>
        <end position="431"/>
    </location>
    <ligand>
        <name>substrate</name>
    </ligand>
</feature>
<dbReference type="PRINTS" id="PR00131">
    <property type="entry name" value="GLHYDRLASE1"/>
</dbReference>
<reference evidence="12" key="1">
    <citation type="journal article" date="2020" name="Biotechnol. Biofuels">
        <title>New insights from the biogas microbiome by comprehensive genome-resolved metagenomics of nearly 1600 species originating from multiple anaerobic digesters.</title>
        <authorList>
            <person name="Campanaro S."/>
            <person name="Treu L."/>
            <person name="Rodriguez-R L.M."/>
            <person name="Kovalovszki A."/>
            <person name="Ziels R.M."/>
            <person name="Maus I."/>
            <person name="Zhu X."/>
            <person name="Kougias P.G."/>
            <person name="Basile A."/>
            <person name="Luo G."/>
            <person name="Schluter A."/>
            <person name="Konstantinidis K.T."/>
            <person name="Angelidaki I."/>
        </authorList>
    </citation>
    <scope>NUCLEOTIDE SEQUENCE</scope>
    <source>
        <strain evidence="12">AS01afH2WH_6</strain>
    </source>
</reference>
<evidence type="ECO:0000256" key="6">
    <source>
        <dbReference type="ARBA" id="ARBA00023277"/>
    </source>
</evidence>
<evidence type="ECO:0000256" key="3">
    <source>
        <dbReference type="ARBA" id="ARBA00012744"/>
    </source>
</evidence>
<feature type="binding site" evidence="10">
    <location>
        <position position="19"/>
    </location>
    <ligand>
        <name>substrate</name>
    </ligand>
</feature>
<feature type="binding site" evidence="10">
    <location>
        <position position="120"/>
    </location>
    <ligand>
        <name>substrate</name>
    </ligand>
</feature>
<evidence type="ECO:0000256" key="1">
    <source>
        <dbReference type="ARBA" id="ARBA00000448"/>
    </source>
</evidence>
<feature type="active site" description="Nucleophile" evidence="9">
    <location>
        <position position="370"/>
    </location>
</feature>
<dbReference type="InterPro" id="IPR017853">
    <property type="entry name" value="GH"/>
</dbReference>
<evidence type="ECO:0000313" key="13">
    <source>
        <dbReference type="Proteomes" id="UP000767327"/>
    </source>
</evidence>
<evidence type="ECO:0000256" key="4">
    <source>
        <dbReference type="ARBA" id="ARBA00022801"/>
    </source>
</evidence>
<dbReference type="GO" id="GO:0030245">
    <property type="term" value="P:cellulose catabolic process"/>
    <property type="evidence" value="ECO:0007669"/>
    <property type="project" value="UniProtKB-KW"/>
</dbReference>
<name>A0A971IB45_9BIFI</name>
<keyword evidence="5" id="KW-0136">Cellulose degradation</keyword>
<proteinExistence type="inferred from homology"/>
<evidence type="ECO:0000256" key="5">
    <source>
        <dbReference type="ARBA" id="ARBA00023001"/>
    </source>
</evidence>
<protein>
    <recommendedName>
        <fullName evidence="3 11">Beta-glucosidase</fullName>
        <ecNumber evidence="3 11">3.2.1.21</ecNumber>
    </recommendedName>
</protein>
<dbReference type="EC" id="3.2.1.21" evidence="3 11"/>
<dbReference type="SUPFAM" id="SSF51445">
    <property type="entry name" value="(Trans)glycosidases"/>
    <property type="match status" value="1"/>
</dbReference>
<keyword evidence="8" id="KW-0624">Polysaccharide degradation</keyword>
<dbReference type="GO" id="GO:0008422">
    <property type="term" value="F:beta-glucosidase activity"/>
    <property type="evidence" value="ECO:0007669"/>
    <property type="project" value="UniProtKB-EC"/>
</dbReference>
<dbReference type="AlphaFoldDB" id="A0A971IB45"/>
<evidence type="ECO:0000256" key="11">
    <source>
        <dbReference type="RuleBase" id="RU361175"/>
    </source>
</evidence>
<gene>
    <name evidence="12" type="ORF">GXW98_00080</name>
</gene>
<dbReference type="FunFam" id="3.20.20.80:FF:000004">
    <property type="entry name" value="Beta-glucosidase 6-phospho-beta-glucosidase"/>
    <property type="match status" value="1"/>
</dbReference>
<dbReference type="EMBL" id="JAAXZR010000001">
    <property type="protein sequence ID" value="NLT78679.1"/>
    <property type="molecule type" value="Genomic_DNA"/>
</dbReference>
<keyword evidence="7 11" id="KW-0326">Glycosidase</keyword>
<feature type="binding site" evidence="10">
    <location>
        <position position="296"/>
    </location>
    <ligand>
        <name>substrate</name>
    </ligand>
</feature>
<evidence type="ECO:0000256" key="7">
    <source>
        <dbReference type="ARBA" id="ARBA00023295"/>
    </source>
</evidence>
<reference evidence="12" key="2">
    <citation type="submission" date="2020-01" db="EMBL/GenBank/DDBJ databases">
        <authorList>
            <person name="Campanaro S."/>
        </authorList>
    </citation>
    <scope>NUCLEOTIDE SEQUENCE</scope>
    <source>
        <strain evidence="12">AS01afH2WH_6</strain>
    </source>
</reference>
<dbReference type="PANTHER" id="PTHR10353:SF36">
    <property type="entry name" value="LP05116P"/>
    <property type="match status" value="1"/>
</dbReference>
<keyword evidence="4 11" id="KW-0378">Hydrolase</keyword>
<dbReference type="InterPro" id="IPR033132">
    <property type="entry name" value="GH_1_N_CS"/>
</dbReference>
<feature type="active site" description="Proton donor" evidence="9">
    <location>
        <position position="165"/>
    </location>
</feature>
<comment type="catalytic activity">
    <reaction evidence="1 11">
        <text>Hydrolysis of terminal, non-reducing beta-D-glucosyl residues with release of beta-D-glucose.</text>
        <dbReference type="EC" id="3.2.1.21"/>
    </reaction>
</comment>
<accession>A0A971IB45</accession>
<evidence type="ECO:0000256" key="10">
    <source>
        <dbReference type="PIRSR" id="PIRSR617736-2"/>
    </source>
</evidence>
<dbReference type="Proteomes" id="UP000767327">
    <property type="component" value="Unassembled WGS sequence"/>
</dbReference>
<dbReference type="Gene3D" id="3.20.20.80">
    <property type="entry name" value="Glycosidases"/>
    <property type="match status" value="1"/>
</dbReference>
<dbReference type="PROSITE" id="PS00653">
    <property type="entry name" value="GLYCOSYL_HYDROL_F1_2"/>
    <property type="match status" value="1"/>
</dbReference>